<keyword evidence="2" id="KW-0732">Signal</keyword>
<feature type="non-terminal residue" evidence="3">
    <location>
        <position position="1"/>
    </location>
</feature>
<feature type="transmembrane region" description="Helical" evidence="1">
    <location>
        <begin position="509"/>
        <end position="527"/>
    </location>
</feature>
<gene>
    <name evidence="3" type="ORF">B0H66DRAFT_485811</name>
</gene>
<keyword evidence="4" id="KW-1185">Reference proteome</keyword>
<dbReference type="Proteomes" id="UP001283341">
    <property type="component" value="Unassembled WGS sequence"/>
</dbReference>
<evidence type="ECO:0000313" key="3">
    <source>
        <dbReference type="EMBL" id="KAK3312043.1"/>
    </source>
</evidence>
<keyword evidence="1" id="KW-0472">Membrane</keyword>
<feature type="transmembrane region" description="Helical" evidence="1">
    <location>
        <begin position="614"/>
        <end position="636"/>
    </location>
</feature>
<reference evidence="3" key="1">
    <citation type="journal article" date="2023" name="Mol. Phylogenet. Evol.">
        <title>Genome-scale phylogeny and comparative genomics of the fungal order Sordariales.</title>
        <authorList>
            <person name="Hensen N."/>
            <person name="Bonometti L."/>
            <person name="Westerberg I."/>
            <person name="Brannstrom I.O."/>
            <person name="Guillou S."/>
            <person name="Cros-Aarteil S."/>
            <person name="Calhoun S."/>
            <person name="Haridas S."/>
            <person name="Kuo A."/>
            <person name="Mondo S."/>
            <person name="Pangilinan J."/>
            <person name="Riley R."/>
            <person name="LaButti K."/>
            <person name="Andreopoulos B."/>
            <person name="Lipzen A."/>
            <person name="Chen C."/>
            <person name="Yan M."/>
            <person name="Daum C."/>
            <person name="Ng V."/>
            <person name="Clum A."/>
            <person name="Steindorff A."/>
            <person name="Ohm R.A."/>
            <person name="Martin F."/>
            <person name="Silar P."/>
            <person name="Natvig D.O."/>
            <person name="Lalanne C."/>
            <person name="Gautier V."/>
            <person name="Ament-Velasquez S.L."/>
            <person name="Kruys A."/>
            <person name="Hutchinson M.I."/>
            <person name="Powell A.J."/>
            <person name="Barry K."/>
            <person name="Miller A.N."/>
            <person name="Grigoriev I.V."/>
            <person name="Debuchy R."/>
            <person name="Gladieux P."/>
            <person name="Hiltunen Thoren M."/>
            <person name="Johannesson H."/>
        </authorList>
    </citation>
    <scope>NUCLEOTIDE SEQUENCE</scope>
    <source>
        <strain evidence="3">CBS 118394</strain>
    </source>
</reference>
<sequence>MLPRQLITRLSVGLAIPVVAALTGNEKTIEEVFPALYDLNKPYTGRALGGQNFTRCCLQAVKATYGIVDGKLDFVSPNNQDRFLTETPQDLSNAEFPCGAKYTGDDNGAPLVTVPYHWCADNCGGWQKSVNGDLNQWIIPFVGFILPAAVFCLSVPRRRIFTTPDSLFPNHLPKVEGRWVEFMTIRAAIAASIAFLNTILWVAMVFTAAAPMMLSGLYEAMIDRNVLDAILKNRKWNRIRRQKDMDIAGIKREVHLLYAILVGNISLPPKDEPPLPDQPTAWSDVKRLVETLDPDPSAPKPAGSPKAAHIDKSAGSATRLRLHTMLECQVSFGATVGAPIIGNNDVAHTIAFGEWWMTIPHVAIVAGCLLAGNNPNTLEAIMSGFPHLSDRPDHGTLKKRVSGFLRILDEYFSPVYDSIYQPVWMWERGRNKRLWVEKKLEERLKRLNSKYLEHESDDAKALPDDIPDIDVEDWLYLVLNVIVLLLIPFVLAILTSYHTPLVGLSCRSFTFTLYFLSQFWLGVLWFWDYHRDKHTPFFFRFRNKYYLPTPFALLVTFGLLVSGFTAMVGTFLQILGVYRNCLCKLPIQYWSNPTDVHVILSSNMAESIVYARQYWLSTGIASIVLLVVVCYLGWWYQRHWRMRF</sequence>
<evidence type="ECO:0000256" key="1">
    <source>
        <dbReference type="SAM" id="Phobius"/>
    </source>
</evidence>
<name>A0AAE0HSF9_9PEZI</name>
<reference evidence="3" key="2">
    <citation type="submission" date="2023-06" db="EMBL/GenBank/DDBJ databases">
        <authorList>
            <consortium name="Lawrence Berkeley National Laboratory"/>
            <person name="Haridas S."/>
            <person name="Hensen N."/>
            <person name="Bonometti L."/>
            <person name="Westerberg I."/>
            <person name="Brannstrom I.O."/>
            <person name="Guillou S."/>
            <person name="Cros-Aarteil S."/>
            <person name="Calhoun S."/>
            <person name="Kuo A."/>
            <person name="Mondo S."/>
            <person name="Pangilinan J."/>
            <person name="Riley R."/>
            <person name="Labutti K."/>
            <person name="Andreopoulos B."/>
            <person name="Lipzen A."/>
            <person name="Chen C."/>
            <person name="Yanf M."/>
            <person name="Daum C."/>
            <person name="Ng V."/>
            <person name="Clum A."/>
            <person name="Steindorff A."/>
            <person name="Ohm R."/>
            <person name="Martin F."/>
            <person name="Silar P."/>
            <person name="Natvig D."/>
            <person name="Lalanne C."/>
            <person name="Gautier V."/>
            <person name="Ament-Velasquez S.L."/>
            <person name="Kruys A."/>
            <person name="Hutchinson M.I."/>
            <person name="Powell A.J."/>
            <person name="Barry K."/>
            <person name="Miller A.N."/>
            <person name="Grigoriev I.V."/>
            <person name="Debuchy R."/>
            <person name="Gladieux P."/>
            <person name="Thoren M.H."/>
            <person name="Johannesson H."/>
        </authorList>
    </citation>
    <scope>NUCLEOTIDE SEQUENCE</scope>
    <source>
        <strain evidence="3">CBS 118394</strain>
    </source>
</reference>
<evidence type="ECO:0000256" key="2">
    <source>
        <dbReference type="SAM" id="SignalP"/>
    </source>
</evidence>
<dbReference type="AlphaFoldDB" id="A0AAE0HSF9"/>
<feature type="chain" id="PRO_5041932249" evidence="2">
    <location>
        <begin position="22"/>
        <end position="644"/>
    </location>
</feature>
<dbReference type="EMBL" id="JAUEDM010000009">
    <property type="protein sequence ID" value="KAK3312043.1"/>
    <property type="molecule type" value="Genomic_DNA"/>
</dbReference>
<keyword evidence="1" id="KW-0812">Transmembrane</keyword>
<protein>
    <submittedName>
        <fullName evidence="3">Uncharacterized protein</fullName>
    </submittedName>
</protein>
<accession>A0AAE0HSF9</accession>
<feature type="transmembrane region" description="Helical" evidence="1">
    <location>
        <begin position="474"/>
        <end position="497"/>
    </location>
</feature>
<evidence type="ECO:0000313" key="4">
    <source>
        <dbReference type="Proteomes" id="UP001283341"/>
    </source>
</evidence>
<proteinExistence type="predicted"/>
<feature type="transmembrane region" description="Helical" evidence="1">
    <location>
        <begin position="137"/>
        <end position="155"/>
    </location>
</feature>
<comment type="caution">
    <text evidence="3">The sequence shown here is derived from an EMBL/GenBank/DDBJ whole genome shotgun (WGS) entry which is preliminary data.</text>
</comment>
<feature type="transmembrane region" description="Helical" evidence="1">
    <location>
        <begin position="188"/>
        <end position="214"/>
    </location>
</feature>
<feature type="transmembrane region" description="Helical" evidence="1">
    <location>
        <begin position="547"/>
        <end position="572"/>
    </location>
</feature>
<organism evidence="3 4">
    <name type="scientific">Apodospora peruviana</name>
    <dbReference type="NCBI Taxonomy" id="516989"/>
    <lineage>
        <taxon>Eukaryota</taxon>
        <taxon>Fungi</taxon>
        <taxon>Dikarya</taxon>
        <taxon>Ascomycota</taxon>
        <taxon>Pezizomycotina</taxon>
        <taxon>Sordariomycetes</taxon>
        <taxon>Sordariomycetidae</taxon>
        <taxon>Sordariales</taxon>
        <taxon>Lasiosphaeriaceae</taxon>
        <taxon>Apodospora</taxon>
    </lineage>
</organism>
<keyword evidence="1" id="KW-1133">Transmembrane helix</keyword>
<feature type="signal peptide" evidence="2">
    <location>
        <begin position="1"/>
        <end position="21"/>
    </location>
</feature>